<dbReference type="Pfam" id="PF01370">
    <property type="entry name" value="Epimerase"/>
    <property type="match status" value="1"/>
</dbReference>
<keyword evidence="3" id="KW-1185">Reference proteome</keyword>
<dbReference type="Gene3D" id="3.40.50.720">
    <property type="entry name" value="NAD(P)-binding Rossmann-like Domain"/>
    <property type="match status" value="1"/>
</dbReference>
<accession>A0ABU0YIX5</accession>
<dbReference type="InterPro" id="IPR050177">
    <property type="entry name" value="Lipid_A_modif_metabolic_enz"/>
</dbReference>
<dbReference type="Proteomes" id="UP001230156">
    <property type="component" value="Unassembled WGS sequence"/>
</dbReference>
<evidence type="ECO:0000313" key="3">
    <source>
        <dbReference type="Proteomes" id="UP001230156"/>
    </source>
</evidence>
<dbReference type="SUPFAM" id="SSF51735">
    <property type="entry name" value="NAD(P)-binding Rossmann-fold domains"/>
    <property type="match status" value="1"/>
</dbReference>
<dbReference type="InterPro" id="IPR001509">
    <property type="entry name" value="Epimerase_deHydtase"/>
</dbReference>
<dbReference type="InterPro" id="IPR036291">
    <property type="entry name" value="NAD(P)-bd_dom_sf"/>
</dbReference>
<sequence>MAKVAVTGAKGLIGSAVAAGLVARGHSVLALGRGAGNAVTLDLTERQLPALPPIDALIHCAGVTDEEVKADRDAAMVRAVSGTERLIAAAAAAGARRMVYVSSAHVYGALSGHIDETMPANPLSDYALAHYLAEQIFRRHAAATRILRPCAVFGPLAELQRFRRWSLIPFSFPRAIAESGVIRILGTGRDRRNFVGTDVVAALAVDFIEMQINGVTLLNPVGTADLTVAEFAELCARLGGDLLGRSCRVEIAGKGDTAAPPLEYRSVMGGQRNGRSLETHIVELVRQCSQLGATA</sequence>
<proteinExistence type="predicted"/>
<feature type="domain" description="NAD-dependent epimerase/dehydratase" evidence="1">
    <location>
        <begin position="4"/>
        <end position="202"/>
    </location>
</feature>
<evidence type="ECO:0000313" key="2">
    <source>
        <dbReference type="EMBL" id="MDQ7247167.1"/>
    </source>
</evidence>
<gene>
    <name evidence="2" type="ORF">Q8A70_05800</name>
</gene>
<evidence type="ECO:0000259" key="1">
    <source>
        <dbReference type="Pfam" id="PF01370"/>
    </source>
</evidence>
<dbReference type="CDD" id="cd08946">
    <property type="entry name" value="SDR_e"/>
    <property type="match status" value="1"/>
</dbReference>
<reference evidence="3" key="1">
    <citation type="submission" date="2023-08" db="EMBL/GenBank/DDBJ databases">
        <title>Rhodospirillaceae gen. nov., a novel taxon isolated from the Yangtze River Yuezi River estuary sludge.</title>
        <authorList>
            <person name="Ruan L."/>
        </authorList>
    </citation>
    <scope>NUCLEOTIDE SEQUENCE [LARGE SCALE GENOMIC DNA]</scope>
    <source>
        <strain evidence="3">R-7</strain>
    </source>
</reference>
<organism evidence="2 3">
    <name type="scientific">Dongia sedimenti</name>
    <dbReference type="NCBI Taxonomy" id="3064282"/>
    <lineage>
        <taxon>Bacteria</taxon>
        <taxon>Pseudomonadati</taxon>
        <taxon>Pseudomonadota</taxon>
        <taxon>Alphaproteobacteria</taxon>
        <taxon>Rhodospirillales</taxon>
        <taxon>Dongiaceae</taxon>
        <taxon>Dongia</taxon>
    </lineage>
</organism>
<dbReference type="RefSeq" id="WP_379954571.1">
    <property type="nucleotide sequence ID" value="NZ_JAUYVI010000002.1"/>
</dbReference>
<protein>
    <submittedName>
        <fullName evidence="2">NAD(P)-dependent oxidoreductase</fullName>
    </submittedName>
</protein>
<name>A0ABU0YIX5_9PROT</name>
<dbReference type="EMBL" id="JAUYVI010000002">
    <property type="protein sequence ID" value="MDQ7247167.1"/>
    <property type="molecule type" value="Genomic_DNA"/>
</dbReference>
<comment type="caution">
    <text evidence="2">The sequence shown here is derived from an EMBL/GenBank/DDBJ whole genome shotgun (WGS) entry which is preliminary data.</text>
</comment>
<dbReference type="PANTHER" id="PTHR43245">
    <property type="entry name" value="BIFUNCTIONAL POLYMYXIN RESISTANCE PROTEIN ARNA"/>
    <property type="match status" value="1"/>
</dbReference>